<gene>
    <name evidence="2" type="ORF">COP05_03750</name>
</gene>
<dbReference type="EMBL" id="CP023482">
    <property type="protein sequence ID" value="ATH96308.1"/>
    <property type="molecule type" value="Genomic_DNA"/>
</dbReference>
<name>A0ABM6PLL3_9MICO</name>
<evidence type="ECO:0000313" key="2">
    <source>
        <dbReference type="EMBL" id="ATH96308.1"/>
    </source>
</evidence>
<dbReference type="Proteomes" id="UP000815698">
    <property type="component" value="Chromosome"/>
</dbReference>
<keyword evidence="1" id="KW-0812">Transmembrane</keyword>
<organism evidence="2 3">
    <name type="scientific">Dermabacter jinjuensis</name>
    <dbReference type="NCBI Taxonomy" id="1667168"/>
    <lineage>
        <taxon>Bacteria</taxon>
        <taxon>Bacillati</taxon>
        <taxon>Actinomycetota</taxon>
        <taxon>Actinomycetes</taxon>
        <taxon>Micrococcales</taxon>
        <taxon>Dermabacteraceae</taxon>
        <taxon>Dermabacter</taxon>
    </lineage>
</organism>
<protein>
    <recommendedName>
        <fullName evidence="4">TadE-like protein</fullName>
    </recommendedName>
</protein>
<reference evidence="2 3" key="1">
    <citation type="journal article" date="2016" name="Int. J. Syst. Evol. Microbiol.">
        <title>Dermabacter jinjuensis sp. nov., a novel species of the genus Dermabacter isolated from a clinical specimen.</title>
        <authorList>
            <person name="Park Y.K."/>
            <person name="Lee K.M."/>
            <person name="Lee W.K."/>
            <person name="Cho M.J."/>
            <person name="Lee H.S."/>
            <person name="Cho Y.G."/>
            <person name="Lee Y.C."/>
            <person name="Lee W.K."/>
            <person name="Seong W.K."/>
            <person name="Hwang K.J."/>
        </authorList>
    </citation>
    <scope>NUCLEOTIDE SEQUENCE [LARGE SCALE GENOMIC DNA]</scope>
    <source>
        <strain evidence="2 3">32T</strain>
    </source>
</reference>
<keyword evidence="1" id="KW-0472">Membrane</keyword>
<feature type="transmembrane region" description="Helical" evidence="1">
    <location>
        <begin position="21"/>
        <end position="44"/>
    </location>
</feature>
<accession>A0ABM6PLL3</accession>
<evidence type="ECO:0000256" key="1">
    <source>
        <dbReference type="SAM" id="Phobius"/>
    </source>
</evidence>
<keyword evidence="3" id="KW-1185">Reference proteome</keyword>
<sequence length="132" mass="14256">MRMRTRRLHRRLREERGNAVVEFPLIAALVVALGLSLLQLALFLHVRNGLTDIAVQSAYHGALLGNDPSDGLARASELAAARFQQLGDVDVEAREHAGVIEVEIHAALPLIGFFGPSNALHVVGHAVDEDAL</sequence>
<evidence type="ECO:0000313" key="3">
    <source>
        <dbReference type="Proteomes" id="UP000815698"/>
    </source>
</evidence>
<evidence type="ECO:0008006" key="4">
    <source>
        <dbReference type="Google" id="ProtNLM"/>
    </source>
</evidence>
<keyword evidence="1" id="KW-1133">Transmembrane helix</keyword>
<proteinExistence type="predicted"/>